<organism evidence="2 3">
    <name type="scientific">Jiangella ureilytica</name>
    <dbReference type="NCBI Taxonomy" id="2530374"/>
    <lineage>
        <taxon>Bacteria</taxon>
        <taxon>Bacillati</taxon>
        <taxon>Actinomycetota</taxon>
        <taxon>Actinomycetes</taxon>
        <taxon>Jiangellales</taxon>
        <taxon>Jiangellaceae</taxon>
        <taxon>Jiangella</taxon>
    </lineage>
</organism>
<name>A0A4R4RJY1_9ACTN</name>
<protein>
    <submittedName>
        <fullName evidence="2">Toxin-antitoxin system, toxin component, PIN family protein</fullName>
    </submittedName>
</protein>
<dbReference type="AlphaFoldDB" id="A0A4R4RJY1"/>
<proteinExistence type="predicted"/>
<feature type="domain" description="VapC45 PIN like" evidence="1">
    <location>
        <begin position="7"/>
        <end position="78"/>
    </location>
</feature>
<accession>A0A4R4RJY1</accession>
<keyword evidence="3" id="KW-1185">Reference proteome</keyword>
<reference evidence="2 3" key="1">
    <citation type="submission" date="2019-02" db="EMBL/GenBank/DDBJ databases">
        <title>Draft genome sequences of novel Actinobacteria.</title>
        <authorList>
            <person name="Sahin N."/>
            <person name="Ay H."/>
            <person name="Saygin H."/>
        </authorList>
    </citation>
    <scope>NUCLEOTIDE SEQUENCE [LARGE SCALE GENOMIC DNA]</scope>
    <source>
        <strain evidence="2 3">KC603</strain>
    </source>
</reference>
<sequence>MSSDWRPEFFFDRSLGKISARRLRDQGYVVHLIAEFYPDDAQTIADEDWIAEGCRRGWVLLTKDRRIRYRAQELAALEGGFLFCLADGNASLDTISDTWAAAMPAIGRAVQRGATGFWHVYADGTIRRMWP</sequence>
<dbReference type="RefSeq" id="WP_131984496.1">
    <property type="nucleotide sequence ID" value="NZ_SMKL01000037.1"/>
</dbReference>
<gene>
    <name evidence="2" type="ORF">E1212_16845</name>
</gene>
<evidence type="ECO:0000313" key="2">
    <source>
        <dbReference type="EMBL" id="TDC49800.1"/>
    </source>
</evidence>
<evidence type="ECO:0000313" key="3">
    <source>
        <dbReference type="Proteomes" id="UP000295621"/>
    </source>
</evidence>
<evidence type="ECO:0000259" key="1">
    <source>
        <dbReference type="Pfam" id="PF18478"/>
    </source>
</evidence>
<dbReference type="EMBL" id="SMKL01000037">
    <property type="protein sequence ID" value="TDC49800.1"/>
    <property type="molecule type" value="Genomic_DNA"/>
</dbReference>
<comment type="caution">
    <text evidence="2">The sequence shown here is derived from an EMBL/GenBank/DDBJ whole genome shotgun (WGS) entry which is preliminary data.</text>
</comment>
<dbReference type="Proteomes" id="UP000295621">
    <property type="component" value="Unassembled WGS sequence"/>
</dbReference>
<dbReference type="Pfam" id="PF18478">
    <property type="entry name" value="PIN_10"/>
    <property type="match status" value="1"/>
</dbReference>
<dbReference type="OrthoDB" id="462742at2"/>
<dbReference type="InterPro" id="IPR041375">
    <property type="entry name" value="VapC45_PIN-like"/>
</dbReference>